<dbReference type="GO" id="GO:0000978">
    <property type="term" value="F:RNA polymerase II cis-regulatory region sequence-specific DNA binding"/>
    <property type="evidence" value="ECO:0007669"/>
    <property type="project" value="TreeGrafter"/>
</dbReference>
<name>A0A3B4TEZ3_SERDU</name>
<dbReference type="Proteomes" id="UP000261420">
    <property type="component" value="Unplaced"/>
</dbReference>
<dbReference type="GO" id="GO:0000981">
    <property type="term" value="F:DNA-binding transcription factor activity, RNA polymerase II-specific"/>
    <property type="evidence" value="ECO:0007669"/>
    <property type="project" value="TreeGrafter"/>
</dbReference>
<dbReference type="STRING" id="41447.ENSSDUP00000004585"/>
<dbReference type="GO" id="GO:0009653">
    <property type="term" value="P:anatomical structure morphogenesis"/>
    <property type="evidence" value="ECO:0007669"/>
    <property type="project" value="TreeGrafter"/>
</dbReference>
<dbReference type="AlphaFoldDB" id="A0A3B4TEZ3"/>
<dbReference type="PANTHER" id="PTHR11829:SF204">
    <property type="entry name" value="FORKHEAD BOX PROTEIN L1"/>
    <property type="match status" value="1"/>
</dbReference>
<organism evidence="7 8">
    <name type="scientific">Seriola dumerili</name>
    <name type="common">Greater amberjack</name>
    <name type="synonym">Caranx dumerili</name>
    <dbReference type="NCBI Taxonomy" id="41447"/>
    <lineage>
        <taxon>Eukaryota</taxon>
        <taxon>Metazoa</taxon>
        <taxon>Chordata</taxon>
        <taxon>Craniata</taxon>
        <taxon>Vertebrata</taxon>
        <taxon>Euteleostomi</taxon>
        <taxon>Actinopterygii</taxon>
        <taxon>Neopterygii</taxon>
        <taxon>Teleostei</taxon>
        <taxon>Neoteleostei</taxon>
        <taxon>Acanthomorphata</taxon>
        <taxon>Carangaria</taxon>
        <taxon>Carangiformes</taxon>
        <taxon>Carangidae</taxon>
        <taxon>Seriola</taxon>
    </lineage>
</organism>
<dbReference type="InterPro" id="IPR036390">
    <property type="entry name" value="WH_DNA-bd_sf"/>
</dbReference>
<dbReference type="InterPro" id="IPR001766">
    <property type="entry name" value="Fork_head_dom"/>
</dbReference>
<dbReference type="PRINTS" id="PR00053">
    <property type="entry name" value="FORKHEAD"/>
</dbReference>
<sequence>MSRSPPPQKPPYSYIQRATLSGIYQFIMDRFPIYSRTQAGWQNSIRHNLSLNDCFIKVPREKGRPGKGSYWTLTPSVWICLRTATTAGGRGRQKASRRLWTLKPQAGCGERGKTTRHKTCSLLPQPRHHSIHREGGLTLRSLSRVLTPRHAPLWIRGAHLLGASLRWEPDEKKVSVSVTAGGERERGPLCAVSLHGKHKPGCKRAGQAEGKPSEQG</sequence>
<reference evidence="7" key="2">
    <citation type="submission" date="2025-09" db="UniProtKB">
        <authorList>
            <consortium name="Ensembl"/>
        </authorList>
    </citation>
    <scope>IDENTIFICATION</scope>
</reference>
<accession>A0A3B4TEZ3</accession>
<keyword evidence="2 4" id="KW-0238">DNA-binding</keyword>
<dbReference type="GO" id="GO:0005634">
    <property type="term" value="C:nucleus"/>
    <property type="evidence" value="ECO:0007669"/>
    <property type="project" value="UniProtKB-SubCell"/>
</dbReference>
<dbReference type="InterPro" id="IPR050211">
    <property type="entry name" value="FOX_domain-containing"/>
</dbReference>
<feature type="domain" description="Fork-head" evidence="6">
    <location>
        <begin position="9"/>
        <end position="95"/>
    </location>
</feature>
<proteinExistence type="predicted"/>
<comment type="subcellular location">
    <subcellularLocation>
        <location evidence="1 4">Nucleus</location>
    </subcellularLocation>
</comment>
<dbReference type="SUPFAM" id="SSF46785">
    <property type="entry name" value="Winged helix' DNA-binding domain"/>
    <property type="match status" value="1"/>
</dbReference>
<evidence type="ECO:0000256" key="1">
    <source>
        <dbReference type="ARBA" id="ARBA00004123"/>
    </source>
</evidence>
<dbReference type="Gene3D" id="1.10.10.10">
    <property type="entry name" value="Winged helix-like DNA-binding domain superfamily/Winged helix DNA-binding domain"/>
    <property type="match status" value="1"/>
</dbReference>
<evidence type="ECO:0000259" key="6">
    <source>
        <dbReference type="PROSITE" id="PS50039"/>
    </source>
</evidence>
<dbReference type="GeneTree" id="ENSGT00940000162251"/>
<dbReference type="InterPro" id="IPR036388">
    <property type="entry name" value="WH-like_DNA-bd_sf"/>
</dbReference>
<dbReference type="InterPro" id="IPR030456">
    <property type="entry name" value="TF_fork_head_CS_2"/>
</dbReference>
<reference evidence="7" key="1">
    <citation type="submission" date="2025-08" db="UniProtKB">
        <authorList>
            <consortium name="Ensembl"/>
        </authorList>
    </citation>
    <scope>IDENTIFICATION</scope>
</reference>
<dbReference type="GO" id="GO:0030154">
    <property type="term" value="P:cell differentiation"/>
    <property type="evidence" value="ECO:0007669"/>
    <property type="project" value="TreeGrafter"/>
</dbReference>
<keyword evidence="8" id="KW-1185">Reference proteome</keyword>
<dbReference type="PROSITE" id="PS50039">
    <property type="entry name" value="FORK_HEAD_3"/>
    <property type="match status" value="1"/>
</dbReference>
<feature type="DNA-binding region" description="Fork-head" evidence="4">
    <location>
        <begin position="9"/>
        <end position="95"/>
    </location>
</feature>
<evidence type="ECO:0000256" key="5">
    <source>
        <dbReference type="SAM" id="MobiDB-lite"/>
    </source>
</evidence>
<keyword evidence="3 4" id="KW-0539">Nucleus</keyword>
<protein>
    <recommendedName>
        <fullName evidence="6">Fork-head domain-containing protein</fullName>
    </recommendedName>
</protein>
<dbReference type="Ensembl" id="ENSSDUT00000004681.1">
    <property type="protein sequence ID" value="ENSSDUP00000004585.1"/>
    <property type="gene ID" value="ENSSDUG00000003414.1"/>
</dbReference>
<evidence type="ECO:0000256" key="2">
    <source>
        <dbReference type="ARBA" id="ARBA00023125"/>
    </source>
</evidence>
<dbReference type="PANTHER" id="PTHR11829">
    <property type="entry name" value="FORKHEAD BOX PROTEIN"/>
    <property type="match status" value="1"/>
</dbReference>
<feature type="region of interest" description="Disordered" evidence="5">
    <location>
        <begin position="195"/>
        <end position="216"/>
    </location>
</feature>
<dbReference type="PROSITE" id="PS00658">
    <property type="entry name" value="FORK_HEAD_2"/>
    <property type="match status" value="1"/>
</dbReference>
<evidence type="ECO:0000256" key="4">
    <source>
        <dbReference type="PROSITE-ProRule" id="PRU00089"/>
    </source>
</evidence>
<dbReference type="SMART" id="SM00339">
    <property type="entry name" value="FH"/>
    <property type="match status" value="1"/>
</dbReference>
<evidence type="ECO:0000256" key="3">
    <source>
        <dbReference type="ARBA" id="ARBA00023242"/>
    </source>
</evidence>
<dbReference type="Pfam" id="PF00250">
    <property type="entry name" value="Forkhead"/>
    <property type="match status" value="1"/>
</dbReference>
<evidence type="ECO:0000313" key="7">
    <source>
        <dbReference type="Ensembl" id="ENSSDUP00000004585.1"/>
    </source>
</evidence>
<evidence type="ECO:0000313" key="8">
    <source>
        <dbReference type="Proteomes" id="UP000261420"/>
    </source>
</evidence>